<feature type="binding site" evidence="3">
    <location>
        <position position="124"/>
    </location>
    <ligand>
        <name>substrate</name>
    </ligand>
</feature>
<gene>
    <name evidence="3" type="primary">rpiA</name>
    <name evidence="4" type="ORF">FC84_GL001559</name>
</gene>
<organism evidence="4 5">
    <name type="scientific">Lapidilactobacillus dextrinicus DSM 20335</name>
    <dbReference type="NCBI Taxonomy" id="1423738"/>
    <lineage>
        <taxon>Bacteria</taxon>
        <taxon>Bacillati</taxon>
        <taxon>Bacillota</taxon>
        <taxon>Bacilli</taxon>
        <taxon>Lactobacillales</taxon>
        <taxon>Lactobacillaceae</taxon>
        <taxon>Lapidilactobacillus</taxon>
    </lineage>
</organism>
<dbReference type="PANTHER" id="PTHR11934:SF0">
    <property type="entry name" value="RIBOSE-5-PHOSPHATE ISOMERASE"/>
    <property type="match status" value="1"/>
</dbReference>
<dbReference type="Proteomes" id="UP000051813">
    <property type="component" value="Unassembled WGS sequence"/>
</dbReference>
<dbReference type="GO" id="GO:0004751">
    <property type="term" value="F:ribose-5-phosphate isomerase activity"/>
    <property type="evidence" value="ECO:0007669"/>
    <property type="project" value="UniProtKB-UniRule"/>
</dbReference>
<dbReference type="AlphaFoldDB" id="A0A0R2BIN0"/>
<dbReference type="NCBIfam" id="TIGR00021">
    <property type="entry name" value="rpiA"/>
    <property type="match status" value="1"/>
</dbReference>
<dbReference type="InterPro" id="IPR020672">
    <property type="entry name" value="Ribose5P_isomerase_typA_subgr"/>
</dbReference>
<protein>
    <recommendedName>
        <fullName evidence="3">Ribose-5-phosphate isomerase A</fullName>
        <ecNumber evidence="3">5.3.1.6</ecNumber>
    </recommendedName>
    <alternativeName>
        <fullName evidence="3">Phosphoriboisomerase A</fullName>
        <shortName evidence="3">PRI</shortName>
    </alternativeName>
</protein>
<dbReference type="Gene3D" id="3.30.70.260">
    <property type="match status" value="1"/>
</dbReference>
<dbReference type="SUPFAM" id="SSF75445">
    <property type="entry name" value="D-ribose-5-phosphate isomerase (RpiA), lid domain"/>
    <property type="match status" value="1"/>
</dbReference>
<comment type="catalytic activity">
    <reaction evidence="1 3">
        <text>aldehydo-D-ribose 5-phosphate = D-ribulose 5-phosphate</text>
        <dbReference type="Rhea" id="RHEA:14657"/>
        <dbReference type="ChEBI" id="CHEBI:58121"/>
        <dbReference type="ChEBI" id="CHEBI:58273"/>
        <dbReference type="EC" id="5.3.1.6"/>
    </reaction>
</comment>
<dbReference type="InterPro" id="IPR037171">
    <property type="entry name" value="NagB/RpiA_transferase-like"/>
</dbReference>
<dbReference type="Gene3D" id="3.40.50.1360">
    <property type="match status" value="1"/>
</dbReference>
<dbReference type="UniPathway" id="UPA00115">
    <property type="reaction ID" value="UER00412"/>
</dbReference>
<keyword evidence="2 3" id="KW-0413">Isomerase</keyword>
<dbReference type="Pfam" id="PF06026">
    <property type="entry name" value="Rib_5-P_isom_A"/>
    <property type="match status" value="1"/>
</dbReference>
<comment type="pathway">
    <text evidence="3">Carbohydrate degradation; pentose phosphate pathway; D-ribose 5-phosphate from D-ribulose 5-phosphate (non-oxidative stage): step 1/1.</text>
</comment>
<comment type="caution">
    <text evidence="4">The sequence shown here is derived from an EMBL/GenBank/DDBJ whole genome shotgun (WGS) entry which is preliminary data.</text>
</comment>
<dbReference type="HAMAP" id="MF_00170">
    <property type="entry name" value="Rib_5P_isom_A"/>
    <property type="match status" value="1"/>
</dbReference>
<feature type="active site" description="Proton acceptor" evidence="3">
    <location>
        <position position="106"/>
    </location>
</feature>
<feature type="binding site" evidence="3">
    <location>
        <begin position="28"/>
        <end position="31"/>
    </location>
    <ligand>
        <name>substrate</name>
    </ligand>
</feature>
<proteinExistence type="inferred from homology"/>
<evidence type="ECO:0000256" key="3">
    <source>
        <dbReference type="HAMAP-Rule" id="MF_00170"/>
    </source>
</evidence>
<name>A0A0R2BIN0_9LACO</name>
<dbReference type="PANTHER" id="PTHR11934">
    <property type="entry name" value="RIBOSE-5-PHOSPHATE ISOMERASE"/>
    <property type="match status" value="1"/>
</dbReference>
<dbReference type="GO" id="GO:0005829">
    <property type="term" value="C:cytosol"/>
    <property type="evidence" value="ECO:0007669"/>
    <property type="project" value="TreeGrafter"/>
</dbReference>
<dbReference type="SUPFAM" id="SSF100950">
    <property type="entry name" value="NagB/RpiA/CoA transferase-like"/>
    <property type="match status" value="1"/>
</dbReference>
<comment type="similarity">
    <text evidence="3">Belongs to the ribose 5-phosphate isomerase family.</text>
</comment>
<dbReference type="EMBL" id="AYYK01000004">
    <property type="protein sequence ID" value="KRM79384.1"/>
    <property type="molecule type" value="Genomic_DNA"/>
</dbReference>
<evidence type="ECO:0000256" key="1">
    <source>
        <dbReference type="ARBA" id="ARBA00001713"/>
    </source>
</evidence>
<evidence type="ECO:0000256" key="2">
    <source>
        <dbReference type="ARBA" id="ARBA00023235"/>
    </source>
</evidence>
<dbReference type="PATRIC" id="fig|1423738.3.peg.1576"/>
<dbReference type="STRING" id="1423738.FC84_GL001559"/>
<feature type="binding site" evidence="3">
    <location>
        <begin position="84"/>
        <end position="87"/>
    </location>
    <ligand>
        <name>substrate</name>
    </ligand>
</feature>
<dbReference type="OrthoDB" id="5870696at2"/>
<comment type="function">
    <text evidence="3">Catalyzes the reversible conversion of ribose-5-phosphate to ribulose 5-phosphate.</text>
</comment>
<sequence length="228" mass="25110">MDINQLKKAAADEAAKFVEDGMMLGLGTGSTVFYLVEAVAKRVREENLHITTVSTSSRTAKQASDLGIKVIDINDAPPLDLTIDGADEIDEHFQGIKGGGAAHLLEKIVAINSKRNIWIVDQSKMVKTLGAFPLPLEVIPFGSEKVYQRLTAENLHPEFRLTEDGQRVRTHNKNFVIDLHVGTIEHPHILADWLDHQTGIVEHGLFLDLVNQVVIGKESGVEIINAPR</sequence>
<dbReference type="InterPro" id="IPR004788">
    <property type="entry name" value="Ribose5P_isomerase_type_A"/>
</dbReference>
<reference evidence="4 5" key="1">
    <citation type="journal article" date="2015" name="Genome Announc.">
        <title>Expanding the biotechnology potential of lactobacilli through comparative genomics of 213 strains and associated genera.</title>
        <authorList>
            <person name="Sun Z."/>
            <person name="Harris H.M."/>
            <person name="McCann A."/>
            <person name="Guo C."/>
            <person name="Argimon S."/>
            <person name="Zhang W."/>
            <person name="Yang X."/>
            <person name="Jeffery I.B."/>
            <person name="Cooney J.C."/>
            <person name="Kagawa T.F."/>
            <person name="Liu W."/>
            <person name="Song Y."/>
            <person name="Salvetti E."/>
            <person name="Wrobel A."/>
            <person name="Rasinkangas P."/>
            <person name="Parkhill J."/>
            <person name="Rea M.C."/>
            <person name="O'Sullivan O."/>
            <person name="Ritari J."/>
            <person name="Douillard F.P."/>
            <person name="Paul Ross R."/>
            <person name="Yang R."/>
            <person name="Briner A.E."/>
            <person name="Felis G.E."/>
            <person name="de Vos W.M."/>
            <person name="Barrangou R."/>
            <person name="Klaenhammer T.R."/>
            <person name="Caufield P.W."/>
            <person name="Cui Y."/>
            <person name="Zhang H."/>
            <person name="O'Toole P.W."/>
        </authorList>
    </citation>
    <scope>NUCLEOTIDE SEQUENCE [LARGE SCALE GENOMIC DNA]</scope>
    <source>
        <strain evidence="4 5">DSM 20335</strain>
    </source>
</reference>
<dbReference type="NCBIfam" id="NF001924">
    <property type="entry name" value="PRK00702.1"/>
    <property type="match status" value="1"/>
</dbReference>
<feature type="binding site" evidence="3">
    <location>
        <begin position="97"/>
        <end position="100"/>
    </location>
    <ligand>
        <name>substrate</name>
    </ligand>
</feature>
<dbReference type="GO" id="GO:0009052">
    <property type="term" value="P:pentose-phosphate shunt, non-oxidative branch"/>
    <property type="evidence" value="ECO:0007669"/>
    <property type="project" value="UniProtKB-UniRule"/>
</dbReference>
<accession>A0A0R2BIN0</accession>
<dbReference type="RefSeq" id="WP_057755581.1">
    <property type="nucleotide sequence ID" value="NZ_AYYK01000004.1"/>
</dbReference>
<dbReference type="EC" id="5.3.1.6" evidence="3"/>
<comment type="subunit">
    <text evidence="3">Homodimer.</text>
</comment>
<dbReference type="CDD" id="cd01398">
    <property type="entry name" value="RPI_A"/>
    <property type="match status" value="1"/>
</dbReference>
<dbReference type="FunFam" id="3.40.50.1360:FF:000001">
    <property type="entry name" value="Ribose-5-phosphate isomerase A"/>
    <property type="match status" value="1"/>
</dbReference>
<dbReference type="GO" id="GO:0006014">
    <property type="term" value="P:D-ribose metabolic process"/>
    <property type="evidence" value="ECO:0007669"/>
    <property type="project" value="TreeGrafter"/>
</dbReference>
<evidence type="ECO:0000313" key="5">
    <source>
        <dbReference type="Proteomes" id="UP000051813"/>
    </source>
</evidence>
<keyword evidence="5" id="KW-1185">Reference proteome</keyword>
<evidence type="ECO:0000313" key="4">
    <source>
        <dbReference type="EMBL" id="KRM79384.1"/>
    </source>
</evidence>